<evidence type="ECO:0000259" key="7">
    <source>
        <dbReference type="Pfam" id="PF00753"/>
    </source>
</evidence>
<dbReference type="Pfam" id="PF03772">
    <property type="entry name" value="Competence"/>
    <property type="match status" value="1"/>
</dbReference>
<keyword evidence="3 6" id="KW-0812">Transmembrane</keyword>
<dbReference type="InterPro" id="IPR001279">
    <property type="entry name" value="Metallo-B-lactamas"/>
</dbReference>
<dbReference type="InterPro" id="IPR052159">
    <property type="entry name" value="Competence_DNA_uptake"/>
</dbReference>
<feature type="transmembrane region" description="Helical" evidence="6">
    <location>
        <begin position="390"/>
        <end position="417"/>
    </location>
</feature>
<dbReference type="InterPro" id="IPR035681">
    <property type="entry name" value="ComA-like_MBL"/>
</dbReference>
<comment type="caution">
    <text evidence="9">The sequence shown here is derived from an EMBL/GenBank/DDBJ whole genome shotgun (WGS) entry which is preliminary data.</text>
</comment>
<dbReference type="PANTHER" id="PTHR30619:SF7">
    <property type="entry name" value="BETA-LACTAMASE DOMAIN PROTEIN"/>
    <property type="match status" value="1"/>
</dbReference>
<dbReference type="NCBIfam" id="TIGR00361">
    <property type="entry name" value="ComEC_Rec2"/>
    <property type="match status" value="1"/>
</dbReference>
<dbReference type="RefSeq" id="WP_407882436.1">
    <property type="nucleotide sequence ID" value="NZ_BQXO01000001.1"/>
</dbReference>
<proteinExistence type="predicted"/>
<evidence type="ECO:0000256" key="5">
    <source>
        <dbReference type="ARBA" id="ARBA00023136"/>
    </source>
</evidence>
<evidence type="ECO:0000259" key="8">
    <source>
        <dbReference type="Pfam" id="PF03772"/>
    </source>
</evidence>
<dbReference type="Gene3D" id="3.60.15.10">
    <property type="entry name" value="Ribonuclease Z/Hydroxyacylglutathione hydrolase-like"/>
    <property type="match status" value="1"/>
</dbReference>
<dbReference type="Pfam" id="PF00753">
    <property type="entry name" value="Lactamase_B"/>
    <property type="match status" value="1"/>
</dbReference>
<feature type="domain" description="ComEC/Rec2-related protein" evidence="8">
    <location>
        <begin position="215"/>
        <end position="461"/>
    </location>
</feature>
<organism evidence="9 10">
    <name type="scientific">Furfurilactobacillus curtus</name>
    <dbReference type="NCBI Taxonomy" id="1746200"/>
    <lineage>
        <taxon>Bacteria</taxon>
        <taxon>Bacillati</taxon>
        <taxon>Bacillota</taxon>
        <taxon>Bacilli</taxon>
        <taxon>Lactobacillales</taxon>
        <taxon>Lactobacillaceae</taxon>
        <taxon>Furfurilactobacillus</taxon>
    </lineage>
</organism>
<evidence type="ECO:0000256" key="2">
    <source>
        <dbReference type="ARBA" id="ARBA00022475"/>
    </source>
</evidence>
<evidence type="ECO:0000256" key="1">
    <source>
        <dbReference type="ARBA" id="ARBA00004651"/>
    </source>
</evidence>
<gene>
    <name evidence="9" type="primary">comEC</name>
    <name evidence="9" type="ORF">JCM31185_04720</name>
</gene>
<sequence length="771" mass="86386">MTKTLPLVFVALMIALMSGVILAQSWWCGLGLCLLIIRCGFLGQAGWRLGQCLIILSLSGLWFSWVHEQRQQRHWPTEHSRTISLIVQPDQVRLDGDGLTLVGRASDGQTIRAFCKIETSTQAQSLKRLPLPMLWRIDGVNLVSEGPRNRNQFDQRPLLAARGIDNQFRGQYWQATTIQLAWWERVISWPHEIRQRFRLALKQLPPTLREYASDLLIGETSTNFYEHQPGIKQLGLVHLFSISGMHVVYLLGLVRLILTLGGLTREKSQLLLAISLPVYGIIAGGSSTLVRAILIGELTLLLPFIQRLFPSANLTRLDAWSLSLIGGLVIQPFVLQTLGGQLSYLMAFTLLYVQHAHPVRQTILLNLTCLPLLLHQLFQIHLLSTPVNLLLVPIFGWTIFPMVILGTILSPLVPWFGQGCDWLLTIFSQAVNYLGELPGMIVFGRLPTGWLWACLLVSLLLVDAQTKLRRERLVIGLVVLYSAAFLMLHCPFDGEVSFLDVGQGDSILLRSPFNRHISLIDTGGRVGFLKPTWARRETTTTNVEQITVNYLHSRGVSRIDEVNCSHQDADHIGDVGRLLQLMPVRRLTIPAGMTTSRGFQRKVAPYLKQTQVVELTTQSQLTAFPFTIYHPFVPGPGGNEDSVVLGATRNHQRFLFMGDLDRHGELSILHQFPDIQTDVLKLGHHGSDTASDPKFIHRLRPKLAIISAGLNNRYGHPKASTLATLRDERIASVNTADVGEISYDYQFWGASQWHTMLPLREPSAGSPKQTT</sequence>
<feature type="domain" description="Metallo-beta-lactamase" evidence="7">
    <location>
        <begin position="500"/>
        <end position="709"/>
    </location>
</feature>
<keyword evidence="2" id="KW-1003">Cell membrane</keyword>
<comment type="subcellular location">
    <subcellularLocation>
        <location evidence="1">Cell membrane</location>
        <topology evidence="1">Multi-pass membrane protein</topology>
    </subcellularLocation>
</comment>
<evidence type="ECO:0000313" key="10">
    <source>
        <dbReference type="Proteomes" id="UP001628078"/>
    </source>
</evidence>
<keyword evidence="4 6" id="KW-1133">Transmembrane helix</keyword>
<dbReference type="CDD" id="cd07731">
    <property type="entry name" value="ComA-like_MBL-fold"/>
    <property type="match status" value="1"/>
</dbReference>
<dbReference type="SUPFAM" id="SSF56281">
    <property type="entry name" value="Metallo-hydrolase/oxidoreductase"/>
    <property type="match status" value="1"/>
</dbReference>
<protein>
    <submittedName>
        <fullName evidence="9">DNA internalization-related competence protein ComEC/Rec2</fullName>
    </submittedName>
</protein>
<name>A0ABQ5JRP3_9LACO</name>
<feature type="transmembrane region" description="Helical" evidence="6">
    <location>
        <begin position="47"/>
        <end position="66"/>
    </location>
</feature>
<evidence type="ECO:0000256" key="3">
    <source>
        <dbReference type="ARBA" id="ARBA00022692"/>
    </source>
</evidence>
<dbReference type="EMBL" id="BQXO01000001">
    <property type="protein sequence ID" value="GKT05183.1"/>
    <property type="molecule type" value="Genomic_DNA"/>
</dbReference>
<evidence type="ECO:0000256" key="6">
    <source>
        <dbReference type="SAM" id="Phobius"/>
    </source>
</evidence>
<feature type="transmembrane region" description="Helical" evidence="6">
    <location>
        <begin position="437"/>
        <end position="461"/>
    </location>
</feature>
<feature type="transmembrane region" description="Helical" evidence="6">
    <location>
        <begin position="236"/>
        <end position="258"/>
    </location>
</feature>
<keyword evidence="10" id="KW-1185">Reference proteome</keyword>
<keyword evidence="5 6" id="KW-0472">Membrane</keyword>
<dbReference type="InterPro" id="IPR004477">
    <property type="entry name" value="ComEC_N"/>
</dbReference>
<dbReference type="Proteomes" id="UP001628078">
    <property type="component" value="Unassembled WGS sequence"/>
</dbReference>
<reference evidence="9 10" key="1">
    <citation type="submission" date="2022-03" db="EMBL/GenBank/DDBJ databases">
        <title>Draft genome sequence of Furfurilactobacillus curtus JCM 31185.</title>
        <authorList>
            <person name="Suzuki S."/>
            <person name="Endo A."/>
            <person name="Kajikawa A."/>
        </authorList>
    </citation>
    <scope>NUCLEOTIDE SEQUENCE [LARGE SCALE GENOMIC DNA]</scope>
    <source>
        <strain evidence="9 10">JCM 31185</strain>
    </source>
</reference>
<evidence type="ECO:0000256" key="4">
    <source>
        <dbReference type="ARBA" id="ARBA00022989"/>
    </source>
</evidence>
<accession>A0ABQ5JRP3</accession>
<dbReference type="NCBIfam" id="TIGR00360">
    <property type="entry name" value="ComEC_N-term"/>
    <property type="match status" value="1"/>
</dbReference>
<dbReference type="PANTHER" id="PTHR30619">
    <property type="entry name" value="DNA INTERNALIZATION/COMPETENCE PROTEIN COMEC/REC2"/>
    <property type="match status" value="1"/>
</dbReference>
<dbReference type="InterPro" id="IPR004797">
    <property type="entry name" value="Competence_ComEC/Rec2"/>
</dbReference>
<feature type="transmembrane region" description="Helical" evidence="6">
    <location>
        <begin position="278"/>
        <end position="305"/>
    </location>
</feature>
<feature type="transmembrane region" description="Helical" evidence="6">
    <location>
        <begin position="473"/>
        <end position="489"/>
    </location>
</feature>
<dbReference type="InterPro" id="IPR036866">
    <property type="entry name" value="RibonucZ/Hydroxyglut_hydro"/>
</dbReference>
<evidence type="ECO:0000313" key="9">
    <source>
        <dbReference type="EMBL" id="GKT05183.1"/>
    </source>
</evidence>